<reference evidence="1 2" key="1">
    <citation type="submission" date="2011-11" db="EMBL/GenBank/DDBJ databases">
        <title>The Genome Sequence of Fusarium oxysporum PHW815.</title>
        <authorList>
            <consortium name="The Broad Institute Genome Sequencing Platform"/>
            <person name="Ma L.-J."/>
            <person name="Gale L.R."/>
            <person name="Schwartz D.C."/>
            <person name="Zhou S."/>
            <person name="Corby-Kistler H."/>
            <person name="Young S.K."/>
            <person name="Zeng Q."/>
            <person name="Gargeya S."/>
            <person name="Fitzgerald M."/>
            <person name="Haas B."/>
            <person name="Abouelleil A."/>
            <person name="Alvarado L."/>
            <person name="Arachchi H.M."/>
            <person name="Berlin A."/>
            <person name="Brown A."/>
            <person name="Chapman S.B."/>
            <person name="Chen Z."/>
            <person name="Dunbar C."/>
            <person name="Freedman E."/>
            <person name="Gearin G."/>
            <person name="Goldberg J."/>
            <person name="Griggs A."/>
            <person name="Gujja S."/>
            <person name="Heiman D."/>
            <person name="Howarth C."/>
            <person name="Larson L."/>
            <person name="Lui A."/>
            <person name="MacDonald P.J.P."/>
            <person name="Montmayeur A."/>
            <person name="Murphy C."/>
            <person name="Neiman D."/>
            <person name="Pearson M."/>
            <person name="Priest M."/>
            <person name="Roberts A."/>
            <person name="Saif S."/>
            <person name="Shea T."/>
            <person name="Shenoy N."/>
            <person name="Sisk P."/>
            <person name="Stolte C."/>
            <person name="Sykes S."/>
            <person name="Wortman J."/>
            <person name="Nusbaum C."/>
            <person name="Birren B."/>
        </authorList>
    </citation>
    <scope>NUCLEOTIDE SEQUENCE [LARGE SCALE GENOMIC DNA]</scope>
    <source>
        <strain evidence="1 2">54005</strain>
    </source>
</reference>
<organism evidence="1 2">
    <name type="scientific">Fusarium oxysporum f. sp. raphani 54005</name>
    <dbReference type="NCBI Taxonomy" id="1089458"/>
    <lineage>
        <taxon>Eukaryota</taxon>
        <taxon>Fungi</taxon>
        <taxon>Dikarya</taxon>
        <taxon>Ascomycota</taxon>
        <taxon>Pezizomycotina</taxon>
        <taxon>Sordariomycetes</taxon>
        <taxon>Hypocreomycetidae</taxon>
        <taxon>Hypocreales</taxon>
        <taxon>Nectriaceae</taxon>
        <taxon>Fusarium</taxon>
        <taxon>Fusarium oxysporum species complex</taxon>
    </lineage>
</organism>
<keyword evidence="2" id="KW-1185">Reference proteome</keyword>
<dbReference type="AlphaFoldDB" id="X0B616"/>
<gene>
    <name evidence="1" type="ORF">FOQG_18099</name>
</gene>
<sequence length="87" mass="10096">MTMDFRHGCLILHHNQYVAGGIIGLFILQDHGEISTRIHSSPTKMLWCFRGLCSISSKMWSLPLTSSVTPRRLYQFLKISRNCSWRQ</sequence>
<dbReference type="EMBL" id="KI979408">
    <property type="protein sequence ID" value="EXK77191.1"/>
    <property type="molecule type" value="Genomic_DNA"/>
</dbReference>
<dbReference type="Proteomes" id="UP000030663">
    <property type="component" value="Unassembled WGS sequence"/>
</dbReference>
<proteinExistence type="predicted"/>
<dbReference type="HOGENOM" id="CLU_2483471_0_0_1"/>
<protein>
    <submittedName>
        <fullName evidence="1">Uncharacterized protein</fullName>
    </submittedName>
</protein>
<evidence type="ECO:0000313" key="2">
    <source>
        <dbReference type="Proteomes" id="UP000030663"/>
    </source>
</evidence>
<evidence type="ECO:0000313" key="1">
    <source>
        <dbReference type="EMBL" id="EXK77191.1"/>
    </source>
</evidence>
<accession>X0B616</accession>
<name>X0B616_FUSOX</name>